<protein>
    <recommendedName>
        <fullName evidence="10 12">Glyceraldehyde-3-phosphate dehydrogenase</fullName>
        <shortName evidence="10">GAPDH</shortName>
        <ecNumber evidence="10 12">1.2.1.59</ecNumber>
    </recommendedName>
    <alternativeName>
        <fullName evidence="10">NAD(P)-dependent glyceraldehyde-3-phosphate dehydrogenase</fullName>
    </alternativeName>
</protein>
<evidence type="ECO:0000256" key="9">
    <source>
        <dbReference type="ARBA" id="ARBA00048853"/>
    </source>
</evidence>
<comment type="similarity">
    <text evidence="2 10 12">Belongs to the glyceraldehyde-3-phosphate dehydrogenase family.</text>
</comment>
<comment type="caution">
    <text evidence="15">The sequence shown here is derived from an EMBL/GenBank/DDBJ whole genome shotgun (WGS) entry which is preliminary data.</text>
</comment>
<dbReference type="GO" id="GO:0009089">
    <property type="term" value="P:lysine biosynthetic process via diaminopimelate"/>
    <property type="evidence" value="ECO:0007669"/>
    <property type="project" value="InterPro"/>
</dbReference>
<dbReference type="SUPFAM" id="SSF51735">
    <property type="entry name" value="NAD(P)-binding Rossmann-fold domains"/>
    <property type="match status" value="1"/>
</dbReference>
<dbReference type="EMBL" id="DTCM01000074">
    <property type="protein sequence ID" value="HGL41158.1"/>
    <property type="molecule type" value="Genomic_DNA"/>
</dbReference>
<feature type="binding site" evidence="10">
    <location>
        <begin position="11"/>
        <end position="12"/>
    </location>
    <ligand>
        <name>NAD(+)</name>
        <dbReference type="ChEBI" id="CHEBI:57540"/>
    </ligand>
</feature>
<dbReference type="GO" id="GO:0050661">
    <property type="term" value="F:NADP binding"/>
    <property type="evidence" value="ECO:0007669"/>
    <property type="project" value="UniProtKB-UniRule"/>
</dbReference>
<dbReference type="SUPFAM" id="SSF55347">
    <property type="entry name" value="Glyceraldehyde-3-phosphate dehydrogenase-like, C-terminal domain"/>
    <property type="match status" value="1"/>
</dbReference>
<dbReference type="SMART" id="SM00846">
    <property type="entry name" value="Gp_dh_N"/>
    <property type="match status" value="1"/>
</dbReference>
<comment type="pathway">
    <text evidence="1 10 12">Carbohydrate degradation; glycolysis; pyruvate from D-glyceraldehyde 3-phosphate: step 1/5.</text>
</comment>
<dbReference type="GO" id="GO:0004365">
    <property type="term" value="F:glyceraldehyde-3-phosphate dehydrogenase (NAD+) (phosphorylating) activity"/>
    <property type="evidence" value="ECO:0007669"/>
    <property type="project" value="UniProtKB-UniRule"/>
</dbReference>
<evidence type="ECO:0000256" key="10">
    <source>
        <dbReference type="HAMAP-Rule" id="MF_00559"/>
    </source>
</evidence>
<feature type="active site" description="Nucleophile" evidence="10 11">
    <location>
        <position position="140"/>
    </location>
</feature>
<dbReference type="InterPro" id="IPR020830">
    <property type="entry name" value="GlycerAld_3-P_DH_AS"/>
</dbReference>
<keyword evidence="5 10" id="KW-0560">Oxidoreductase</keyword>
<dbReference type="GO" id="GO:0005737">
    <property type="term" value="C:cytoplasm"/>
    <property type="evidence" value="ECO:0007669"/>
    <property type="project" value="UniProtKB-SubCell"/>
</dbReference>
<feature type="binding site" evidence="10">
    <location>
        <position position="301"/>
    </location>
    <ligand>
        <name>NAD(+)</name>
        <dbReference type="ChEBI" id="CHEBI:57540"/>
    </ligand>
</feature>
<dbReference type="InterPro" id="IPR000846">
    <property type="entry name" value="DapB_N"/>
</dbReference>
<dbReference type="GO" id="GO:0008839">
    <property type="term" value="F:4-hydroxy-tetrahydrodipicolinate reductase"/>
    <property type="evidence" value="ECO:0007669"/>
    <property type="project" value="InterPro"/>
</dbReference>
<keyword evidence="6 10" id="KW-0520">NAD</keyword>
<dbReference type="PROSITE" id="PS00071">
    <property type="entry name" value="GAPDH"/>
    <property type="match status" value="1"/>
</dbReference>
<dbReference type="InterPro" id="IPR020831">
    <property type="entry name" value="GlycerAld/Erythrose_P_DH"/>
</dbReference>
<dbReference type="UniPathway" id="UPA00109">
    <property type="reaction ID" value="UER00184"/>
</dbReference>
<evidence type="ECO:0000256" key="4">
    <source>
        <dbReference type="ARBA" id="ARBA00022857"/>
    </source>
</evidence>
<feature type="domain" description="Glyceraldehyde 3-phosphate dehydrogenase NAD(P) binding" evidence="13">
    <location>
        <begin position="2"/>
        <end position="140"/>
    </location>
</feature>
<organism evidence="15">
    <name type="scientific">Caldiarchaeum subterraneum</name>
    <dbReference type="NCBI Taxonomy" id="311458"/>
    <lineage>
        <taxon>Archaea</taxon>
        <taxon>Nitrososphaerota</taxon>
        <taxon>Candidatus Caldarchaeales</taxon>
        <taxon>Candidatus Caldarchaeaceae</taxon>
        <taxon>Candidatus Caldarchaeum</taxon>
    </lineage>
</organism>
<evidence type="ECO:0000256" key="12">
    <source>
        <dbReference type="RuleBase" id="RU003388"/>
    </source>
</evidence>
<evidence type="ECO:0000313" key="14">
    <source>
        <dbReference type="EMBL" id="HGL41158.1"/>
    </source>
</evidence>
<evidence type="ECO:0000256" key="2">
    <source>
        <dbReference type="ARBA" id="ARBA00007406"/>
    </source>
</evidence>
<dbReference type="GO" id="GO:0006096">
    <property type="term" value="P:glycolytic process"/>
    <property type="evidence" value="ECO:0007669"/>
    <property type="project" value="UniProtKB-UniRule"/>
</dbReference>
<gene>
    <name evidence="10" type="primary">gap</name>
    <name evidence="16" type="ORF">ENM30_01205</name>
    <name evidence="15" type="ORF">ENT82_01930</name>
    <name evidence="14" type="ORF">ENU43_05795</name>
</gene>
<feature type="binding site" evidence="10">
    <location>
        <begin position="139"/>
        <end position="141"/>
    </location>
    <ligand>
        <name>D-glyceraldehyde 3-phosphate</name>
        <dbReference type="ChEBI" id="CHEBI:59776"/>
    </ligand>
</feature>
<dbReference type="InterPro" id="IPR020828">
    <property type="entry name" value="GlycerAld_3-P_DH_NAD(P)-bd"/>
</dbReference>
<keyword evidence="10 12" id="KW-0963">Cytoplasm</keyword>
<evidence type="ECO:0000256" key="1">
    <source>
        <dbReference type="ARBA" id="ARBA00004869"/>
    </source>
</evidence>
<reference evidence="15" key="1">
    <citation type="journal article" date="2020" name="mSystems">
        <title>Genome- and Community-Level Interaction Insights into Carbon Utilization and Element Cycling Functions of Hydrothermarchaeota in Hydrothermal Sediment.</title>
        <authorList>
            <person name="Zhou Z."/>
            <person name="Liu Y."/>
            <person name="Xu W."/>
            <person name="Pan J."/>
            <person name="Luo Z.H."/>
            <person name="Li M."/>
        </authorList>
    </citation>
    <scope>NUCLEOTIDE SEQUENCE [LARGE SCALE GENOMIC DNA]</scope>
    <source>
        <strain evidence="16">SpSt-1073</strain>
        <strain evidence="15">SpSt-613</strain>
        <strain evidence="14">SpSt-669</strain>
    </source>
</reference>
<dbReference type="NCBIfam" id="NF003251">
    <property type="entry name" value="PRK04207.1"/>
    <property type="match status" value="1"/>
</dbReference>
<dbReference type="AlphaFoldDB" id="A0A7C4I2U1"/>
<name>A0A7C4I2U1_CALS0</name>
<dbReference type="Gene3D" id="3.40.50.720">
    <property type="entry name" value="NAD(P)-binding Rossmann-like Domain"/>
    <property type="match status" value="1"/>
</dbReference>
<feature type="binding site" evidence="10">
    <location>
        <position position="110"/>
    </location>
    <ligand>
        <name>NAD(+)</name>
        <dbReference type="ChEBI" id="CHEBI:57540"/>
    </ligand>
</feature>
<dbReference type="PIRSF" id="PIRSF000149">
    <property type="entry name" value="GAP_DH"/>
    <property type="match status" value="1"/>
</dbReference>
<keyword evidence="7 10" id="KW-0324">Glycolysis</keyword>
<dbReference type="InterPro" id="IPR020829">
    <property type="entry name" value="GlycerAld_3-P_DH_cat"/>
</dbReference>
<dbReference type="GO" id="GO:0051287">
    <property type="term" value="F:NAD binding"/>
    <property type="evidence" value="ECO:0007669"/>
    <property type="project" value="UniProtKB-UniRule"/>
</dbReference>
<comment type="subunit">
    <text evidence="3 10 12">Homotetramer.</text>
</comment>
<dbReference type="EMBL" id="DRXG01000021">
    <property type="protein sequence ID" value="HHN51909.1"/>
    <property type="molecule type" value="Genomic_DNA"/>
</dbReference>
<evidence type="ECO:0000256" key="7">
    <source>
        <dbReference type="ARBA" id="ARBA00023152"/>
    </source>
</evidence>
<dbReference type="EMBL" id="DTAD01000022">
    <property type="protein sequence ID" value="HGN89873.1"/>
    <property type="molecule type" value="Genomic_DNA"/>
</dbReference>
<sequence length="336" mass="36882">MIRVGINGYGTIGRRVAEAVMKQNDMKLVGVVKNTPDYKARLAVAKNIPLYCVDDSGVSKFRKAGFDVSGVLDDLLKEVDVIVDCTPGDVGKTYRERYFGAGVRAVFQGGEEADVAETSFVAQCNYERAVGRRSVRVVSCNTTGLCRVLNAFDTAFGLERARVVIARRAVDPEETSKGLIDAVVLDPVEIPSHHAEDVNTVLPHIDIVTMALKVPTTHMHLHSLILSLRQKPTREDMLKALSETTRVKLFWRSEGFKGTANLYEYGRELGRPRGDIYEACVIGDSVTVKDNEVFLYLGVHQEAIVVPENIDAIRALMGEASAEQSIKATNQSLGIV</sequence>
<comment type="catalytic activity">
    <reaction evidence="8 10 12">
        <text>D-glyceraldehyde 3-phosphate + phosphate + NADP(+) = (2R)-3-phospho-glyceroyl phosphate + NADPH + H(+)</text>
        <dbReference type="Rhea" id="RHEA:10296"/>
        <dbReference type="ChEBI" id="CHEBI:15378"/>
        <dbReference type="ChEBI" id="CHEBI:43474"/>
        <dbReference type="ChEBI" id="CHEBI:57604"/>
        <dbReference type="ChEBI" id="CHEBI:57783"/>
        <dbReference type="ChEBI" id="CHEBI:58349"/>
        <dbReference type="ChEBI" id="CHEBI:59776"/>
        <dbReference type="EC" id="1.2.1.59"/>
    </reaction>
</comment>
<dbReference type="InterPro" id="IPR006436">
    <property type="entry name" value="Glyceraldehyde-3-P_DH_2_arc"/>
</dbReference>
<dbReference type="EC" id="1.2.1.59" evidence="10 12"/>
<evidence type="ECO:0000256" key="5">
    <source>
        <dbReference type="ARBA" id="ARBA00023002"/>
    </source>
</evidence>
<evidence type="ECO:0000313" key="15">
    <source>
        <dbReference type="EMBL" id="HGN89873.1"/>
    </source>
</evidence>
<keyword evidence="4 10" id="KW-0521">NADP</keyword>
<feature type="binding site" evidence="10">
    <location>
        <position position="168"/>
    </location>
    <ligand>
        <name>NAD(+)</name>
        <dbReference type="ChEBI" id="CHEBI:57540"/>
    </ligand>
</feature>
<proteinExistence type="inferred from homology"/>
<dbReference type="CDD" id="cd18127">
    <property type="entry name" value="GAPDH_II_C"/>
    <property type="match status" value="1"/>
</dbReference>
<evidence type="ECO:0000256" key="3">
    <source>
        <dbReference type="ARBA" id="ARBA00011881"/>
    </source>
</evidence>
<dbReference type="Gene3D" id="3.30.360.10">
    <property type="entry name" value="Dihydrodipicolinate Reductase, domain 2"/>
    <property type="match status" value="1"/>
</dbReference>
<evidence type="ECO:0000313" key="16">
    <source>
        <dbReference type="EMBL" id="HHN51909.1"/>
    </source>
</evidence>
<comment type="catalytic activity">
    <reaction evidence="9 10 12">
        <text>D-glyceraldehyde 3-phosphate + phosphate + NAD(+) = (2R)-3-phospho-glyceroyl phosphate + NADH + H(+)</text>
        <dbReference type="Rhea" id="RHEA:10300"/>
        <dbReference type="ChEBI" id="CHEBI:15378"/>
        <dbReference type="ChEBI" id="CHEBI:43474"/>
        <dbReference type="ChEBI" id="CHEBI:57540"/>
        <dbReference type="ChEBI" id="CHEBI:57604"/>
        <dbReference type="ChEBI" id="CHEBI:57945"/>
        <dbReference type="ChEBI" id="CHEBI:59776"/>
        <dbReference type="EC" id="1.2.1.59"/>
    </reaction>
</comment>
<evidence type="ECO:0000256" key="11">
    <source>
        <dbReference type="PIRSR" id="PIRSR000149-1"/>
    </source>
</evidence>
<evidence type="ECO:0000256" key="8">
    <source>
        <dbReference type="ARBA" id="ARBA00048067"/>
    </source>
</evidence>
<dbReference type="NCBIfam" id="TIGR01546">
    <property type="entry name" value="GAPDH-II_archae"/>
    <property type="match status" value="1"/>
</dbReference>
<dbReference type="InterPro" id="IPR036291">
    <property type="entry name" value="NAD(P)-bd_dom_sf"/>
</dbReference>
<feature type="binding site" evidence="10">
    <location>
        <begin position="194"/>
        <end position="195"/>
    </location>
    <ligand>
        <name>D-glyceraldehyde 3-phosphate</name>
        <dbReference type="ChEBI" id="CHEBI:59776"/>
    </ligand>
</feature>
<dbReference type="CDD" id="cd02278">
    <property type="entry name" value="GAPDH_II_N"/>
    <property type="match status" value="1"/>
</dbReference>
<dbReference type="Pfam" id="PF02800">
    <property type="entry name" value="Gp_dh_C"/>
    <property type="match status" value="1"/>
</dbReference>
<dbReference type="HAMAP" id="MF_00559">
    <property type="entry name" value="G3P_dehdrog_arch"/>
    <property type="match status" value="1"/>
</dbReference>
<evidence type="ECO:0000259" key="13">
    <source>
        <dbReference type="SMART" id="SM00846"/>
    </source>
</evidence>
<comment type="subcellular location">
    <subcellularLocation>
        <location evidence="10 12">Cytoplasm</location>
    </subcellularLocation>
</comment>
<accession>A0A7C4I2U1</accession>
<evidence type="ECO:0000256" key="6">
    <source>
        <dbReference type="ARBA" id="ARBA00023027"/>
    </source>
</evidence>
<dbReference type="Pfam" id="PF01113">
    <property type="entry name" value="DapB_N"/>
    <property type="match status" value="1"/>
</dbReference>